<dbReference type="Proteomes" id="UP000324832">
    <property type="component" value="Unassembled WGS sequence"/>
</dbReference>
<accession>A0A5E4QVJ5</accession>
<dbReference type="InterPro" id="IPR048898">
    <property type="entry name" value="OB_NMD3"/>
</dbReference>
<sequence>MDIDILKEHEKKTFPGQGIVSNKHVVADVWVVKSSELGLDVNPVHTKTHLGHLLKPGDTVLGNITESDQPDVERGLGS</sequence>
<organism evidence="2 3">
    <name type="scientific">Leptidea sinapis</name>
    <dbReference type="NCBI Taxonomy" id="189913"/>
    <lineage>
        <taxon>Eukaryota</taxon>
        <taxon>Metazoa</taxon>
        <taxon>Ecdysozoa</taxon>
        <taxon>Arthropoda</taxon>
        <taxon>Hexapoda</taxon>
        <taxon>Insecta</taxon>
        <taxon>Pterygota</taxon>
        <taxon>Neoptera</taxon>
        <taxon>Endopterygota</taxon>
        <taxon>Lepidoptera</taxon>
        <taxon>Glossata</taxon>
        <taxon>Ditrysia</taxon>
        <taxon>Papilionoidea</taxon>
        <taxon>Pieridae</taxon>
        <taxon>Dismorphiinae</taxon>
        <taxon>Leptidea</taxon>
    </lineage>
</organism>
<gene>
    <name evidence="2" type="ORF">LSINAPIS_LOCUS11998</name>
</gene>
<keyword evidence="3" id="KW-1185">Reference proteome</keyword>
<dbReference type="EMBL" id="FZQP02005444">
    <property type="protein sequence ID" value="VVD01624.1"/>
    <property type="molecule type" value="Genomic_DNA"/>
</dbReference>
<protein>
    <recommendedName>
        <fullName evidence="1">60S ribosomal export protein NMD3 OB-fold domain-containing protein</fullName>
    </recommendedName>
</protein>
<reference evidence="2 3" key="1">
    <citation type="submission" date="2017-07" db="EMBL/GenBank/DDBJ databases">
        <authorList>
            <person name="Talla V."/>
            <person name="Backstrom N."/>
        </authorList>
    </citation>
    <scope>NUCLEOTIDE SEQUENCE [LARGE SCALE GENOMIC DNA]</scope>
</reference>
<name>A0A5E4QVJ5_9NEOP</name>
<proteinExistence type="predicted"/>
<evidence type="ECO:0000313" key="2">
    <source>
        <dbReference type="EMBL" id="VVD01624.1"/>
    </source>
</evidence>
<evidence type="ECO:0000313" key="3">
    <source>
        <dbReference type="Proteomes" id="UP000324832"/>
    </source>
</evidence>
<feature type="domain" description="60S ribosomal export protein NMD3 OB-fold" evidence="1">
    <location>
        <begin position="20"/>
        <end position="64"/>
    </location>
</feature>
<evidence type="ECO:0000259" key="1">
    <source>
        <dbReference type="Pfam" id="PF21192"/>
    </source>
</evidence>
<dbReference type="AlphaFoldDB" id="A0A5E4QVJ5"/>
<dbReference type="Pfam" id="PF21192">
    <property type="entry name" value="OB_NMD3"/>
    <property type="match status" value="1"/>
</dbReference>